<feature type="transmembrane region" description="Helical" evidence="7">
    <location>
        <begin position="187"/>
        <end position="209"/>
    </location>
</feature>
<feature type="transmembrane region" description="Helical" evidence="7">
    <location>
        <begin position="291"/>
        <end position="311"/>
    </location>
</feature>
<feature type="transmembrane region" description="Helical" evidence="7">
    <location>
        <begin position="130"/>
        <end position="155"/>
    </location>
</feature>
<evidence type="ECO:0000256" key="7">
    <source>
        <dbReference type="SAM" id="Phobius"/>
    </source>
</evidence>
<dbReference type="AlphaFoldDB" id="C0QDK7"/>
<comment type="subcellular location">
    <subcellularLocation>
        <location evidence="1">Cell membrane</location>
        <topology evidence="1">Multi-pass membrane protein</topology>
    </subcellularLocation>
</comment>
<dbReference type="eggNOG" id="COG1966">
    <property type="taxonomic scope" value="Bacteria"/>
</dbReference>
<accession>C0QDK7</accession>
<keyword evidence="10" id="KW-1185">Reference proteome</keyword>
<evidence type="ECO:0000256" key="4">
    <source>
        <dbReference type="ARBA" id="ARBA00022692"/>
    </source>
</evidence>
<feature type="transmembrane region" description="Helical" evidence="7">
    <location>
        <begin position="86"/>
        <end position="109"/>
    </location>
</feature>
<dbReference type="PANTHER" id="PTHR30252">
    <property type="entry name" value="INNER MEMBRANE PEPTIDE TRANSPORTER"/>
    <property type="match status" value="1"/>
</dbReference>
<evidence type="ECO:0000256" key="5">
    <source>
        <dbReference type="ARBA" id="ARBA00022989"/>
    </source>
</evidence>
<dbReference type="GO" id="GO:0005886">
    <property type="term" value="C:plasma membrane"/>
    <property type="evidence" value="ECO:0007669"/>
    <property type="project" value="UniProtKB-SubCell"/>
</dbReference>
<feature type="transmembrane region" description="Helical" evidence="7">
    <location>
        <begin position="478"/>
        <end position="501"/>
    </location>
</feature>
<feature type="domain" description="CstA N-terminal" evidence="8">
    <location>
        <begin position="3"/>
        <end position="526"/>
    </location>
</feature>
<dbReference type="PANTHER" id="PTHR30252:SF0">
    <property type="entry name" value="PEPTIDE TRANSPORTER CSTA"/>
    <property type="match status" value="1"/>
</dbReference>
<dbReference type="Pfam" id="PF02554">
    <property type="entry name" value="CstA"/>
    <property type="match status" value="1"/>
</dbReference>
<dbReference type="EMBL" id="CP001087">
    <property type="protein sequence ID" value="ACN15271.1"/>
    <property type="molecule type" value="Genomic_DNA"/>
</dbReference>
<comment type="similarity">
    <text evidence="2">Belongs to the peptide transporter carbon starvation (CstA) (TC 2.A.114) family.</text>
</comment>
<dbReference type="Proteomes" id="UP000000442">
    <property type="component" value="Chromosome"/>
</dbReference>
<dbReference type="RefSeq" id="WP_015904041.1">
    <property type="nucleotide sequence ID" value="NC_012108.1"/>
</dbReference>
<evidence type="ECO:0000313" key="10">
    <source>
        <dbReference type="Proteomes" id="UP000000442"/>
    </source>
</evidence>
<feature type="transmembrane region" description="Helical" evidence="7">
    <location>
        <begin position="451"/>
        <end position="471"/>
    </location>
</feature>
<feature type="transmembrane region" description="Helical" evidence="7">
    <location>
        <begin position="62"/>
        <end position="80"/>
    </location>
</feature>
<gene>
    <name evidence="9" type="primary">cstA</name>
    <name evidence="9" type="ordered locus">HRM2_21730</name>
</gene>
<dbReference type="InterPro" id="IPR003706">
    <property type="entry name" value="CstA_N"/>
</dbReference>
<evidence type="ECO:0000256" key="3">
    <source>
        <dbReference type="ARBA" id="ARBA00022475"/>
    </source>
</evidence>
<feature type="transmembrane region" description="Helical" evidence="7">
    <location>
        <begin position="407"/>
        <end position="424"/>
    </location>
</feature>
<protein>
    <submittedName>
        <fullName evidence="9">CstA</fullName>
    </submittedName>
</protein>
<dbReference type="InterPro" id="IPR051605">
    <property type="entry name" value="CstA"/>
</dbReference>
<evidence type="ECO:0000313" key="9">
    <source>
        <dbReference type="EMBL" id="ACN15271.1"/>
    </source>
</evidence>
<dbReference type="STRING" id="177437.HRM2_21730"/>
<keyword evidence="6 7" id="KW-0472">Membrane</keyword>
<keyword evidence="4 7" id="KW-0812">Transmembrane</keyword>
<feature type="transmembrane region" description="Helical" evidence="7">
    <location>
        <begin position="6"/>
        <end position="22"/>
    </location>
</feature>
<feature type="transmembrane region" description="Helical" evidence="7">
    <location>
        <begin position="507"/>
        <end position="528"/>
    </location>
</feature>
<feature type="transmembrane region" description="Helical" evidence="7">
    <location>
        <begin position="161"/>
        <end position="180"/>
    </location>
</feature>
<feature type="transmembrane region" description="Helical" evidence="7">
    <location>
        <begin position="254"/>
        <end position="271"/>
    </location>
</feature>
<name>C0QDK7_DESAH</name>
<keyword evidence="5 7" id="KW-1133">Transmembrane helix</keyword>
<evidence type="ECO:0000256" key="2">
    <source>
        <dbReference type="ARBA" id="ARBA00007755"/>
    </source>
</evidence>
<feature type="transmembrane region" description="Helical" evidence="7">
    <location>
        <begin position="221"/>
        <end position="242"/>
    </location>
</feature>
<feature type="transmembrane region" description="Helical" evidence="7">
    <location>
        <begin position="540"/>
        <end position="558"/>
    </location>
</feature>
<dbReference type="KEGG" id="dat:HRM2_21730"/>
<dbReference type="HOGENOM" id="CLU_010531_4_1_7"/>
<reference evidence="9 10" key="1">
    <citation type="journal article" date="2009" name="Environ. Microbiol.">
        <title>Genome sequence of Desulfobacterium autotrophicum HRM2, a marine sulfate reducer oxidizing organic carbon completely to carbon dioxide.</title>
        <authorList>
            <person name="Strittmatter A.W."/>
            <person name="Liesegang H."/>
            <person name="Rabus R."/>
            <person name="Decker I."/>
            <person name="Amann J."/>
            <person name="Andres S."/>
            <person name="Henne A."/>
            <person name="Fricke W.F."/>
            <person name="Martinez-Arias R."/>
            <person name="Bartels D."/>
            <person name="Goesmann A."/>
            <person name="Krause L."/>
            <person name="Puehler A."/>
            <person name="Klenk H.P."/>
            <person name="Richter M."/>
            <person name="Schuler M."/>
            <person name="Gloeckner F.O."/>
            <person name="Meyerdierks A."/>
            <person name="Gottschalk G."/>
            <person name="Amann R."/>
        </authorList>
    </citation>
    <scope>NUCLEOTIDE SEQUENCE [LARGE SCALE GENOMIC DNA]</scope>
    <source>
        <strain evidence="10">ATCC 43914 / DSM 3382 / HRM2</strain>
    </source>
</reference>
<keyword evidence="3" id="KW-1003">Cell membrane</keyword>
<dbReference type="GO" id="GO:0009267">
    <property type="term" value="P:cellular response to starvation"/>
    <property type="evidence" value="ECO:0007669"/>
    <property type="project" value="InterPro"/>
</dbReference>
<organism evidence="9 10">
    <name type="scientific">Desulforapulum autotrophicum (strain ATCC 43914 / DSM 3382 / VKM B-1955 / HRM2)</name>
    <name type="common">Desulfobacterium autotrophicum</name>
    <dbReference type="NCBI Taxonomy" id="177437"/>
    <lineage>
        <taxon>Bacteria</taxon>
        <taxon>Pseudomonadati</taxon>
        <taxon>Thermodesulfobacteriota</taxon>
        <taxon>Desulfobacteria</taxon>
        <taxon>Desulfobacterales</taxon>
        <taxon>Desulfobacteraceae</taxon>
        <taxon>Desulforapulum</taxon>
    </lineage>
</organism>
<evidence type="ECO:0000256" key="1">
    <source>
        <dbReference type="ARBA" id="ARBA00004651"/>
    </source>
</evidence>
<evidence type="ECO:0000256" key="6">
    <source>
        <dbReference type="ARBA" id="ARBA00023136"/>
    </source>
</evidence>
<proteinExistence type="inferred from homology"/>
<evidence type="ECO:0000259" key="8">
    <source>
        <dbReference type="Pfam" id="PF02554"/>
    </source>
</evidence>
<sequence length="589" mass="62809">MSALLIMVASFAGYLLMYKLYGRFIGEKIFKLSGTSSAPSVSMEDGIDYVPTNKEVIFGHHFTSIAGTGPIVGPAVAIIWGWVPALIWVFVGSIFMGAVHDFGSLIISMRNQGKSIADYTAKYVNNRTKFLFFILVFLELWIVIAIFGLVIAVVFAMYPAAVLPVWFEIPIAVYLGYLIYQKGKGIVLWSIIAVVAMYVTVAIGAYLPITMPDVAGIPATGVWTILLLIYAFIASTLPVTTLLQPRDFINSHQLLVAMALLIAGVFASAFSGNLEIVAPAVQMSPAQAPPMWPFLFITIACGAISGFHSLVSSGTSSKQVRSETDSLFVGYGSMLMEGSLATLVIIAVAAGIGMGYTTKTGETLTGIAAWSTHYSSWAAAAGLGSKVAAFVNGAANMIAATGISFKIALVVMGVFVASFAGTTLDTATRIQRYIISELFTSVRMDFLTGKYIATFIAVITALALAFATGAGGKGALKLWPLFGAVNQTLAALALIIITVYLKGRGGIKWVVAGIPSVFMVFMTIWALVLNQTKFGTQHNLLLQTVNAIILVIAVWISIEGTLKFFSINGEIEDLETEDLELTSVDGDAS</sequence>
<dbReference type="OrthoDB" id="9761224at2"/>
<feature type="transmembrane region" description="Helical" evidence="7">
    <location>
        <begin position="331"/>
        <end position="354"/>
    </location>
</feature>